<dbReference type="SUPFAM" id="SSF101936">
    <property type="entry name" value="DNA-binding pseudobarrel domain"/>
    <property type="match status" value="1"/>
</dbReference>
<dbReference type="OrthoDB" id="1935604at2759"/>
<reference evidence="6 7" key="1">
    <citation type="journal article" date="2018" name="Mol. Plant">
        <title>The genome of Artemisia annua provides insight into the evolution of Asteraceae family and artemisinin biosynthesis.</title>
        <authorList>
            <person name="Shen Q."/>
            <person name="Zhang L."/>
            <person name="Liao Z."/>
            <person name="Wang S."/>
            <person name="Yan T."/>
            <person name="Shi P."/>
            <person name="Liu M."/>
            <person name="Fu X."/>
            <person name="Pan Q."/>
            <person name="Wang Y."/>
            <person name="Lv Z."/>
            <person name="Lu X."/>
            <person name="Zhang F."/>
            <person name="Jiang W."/>
            <person name="Ma Y."/>
            <person name="Chen M."/>
            <person name="Hao X."/>
            <person name="Li L."/>
            <person name="Tang Y."/>
            <person name="Lv G."/>
            <person name="Zhou Y."/>
            <person name="Sun X."/>
            <person name="Brodelius P.E."/>
            <person name="Rose J.K.C."/>
            <person name="Tang K."/>
        </authorList>
    </citation>
    <scope>NUCLEOTIDE SEQUENCE [LARGE SCALE GENOMIC DNA]</scope>
    <source>
        <strain evidence="7">cv. Huhao1</strain>
        <tissue evidence="6">Leaf</tissue>
    </source>
</reference>
<dbReference type="AlphaFoldDB" id="A0A2U1NUY8"/>
<dbReference type="InterPro" id="IPR015300">
    <property type="entry name" value="DNA-bd_pseudobarrel_sf"/>
</dbReference>
<evidence type="ECO:0000313" key="7">
    <source>
        <dbReference type="Proteomes" id="UP000245207"/>
    </source>
</evidence>
<sequence length="252" mass="29160">MEKNVGNADRHDQKITYEEVGFAASKHDDDVNEGELYRRKIEKYAIEKKNNVYVYDKGGSKRKERFSMNEVDNKKKGKMVVDSNEAITQLREFITDDEINGSDMKLVIQKTLYASDLKRHLNRLNMPFNQVQTHDFLSPEEKQVLGIKSAEIKVQIVGPNLKMHEKPMSLKIWSMSQTKNYVLTTNWWDFVEANKNILKEKTTIQVWSFRKDRKLCFAVVCVDKPVVNTTLPEDASSTGSSLIRPDLLLLEN</sequence>
<keyword evidence="3" id="KW-0238">DNA-binding</keyword>
<gene>
    <name evidence="6" type="ORF">CTI12_AA222080</name>
</gene>
<evidence type="ECO:0000256" key="5">
    <source>
        <dbReference type="ARBA" id="ARBA00023242"/>
    </source>
</evidence>
<dbReference type="InterPro" id="IPR005508">
    <property type="entry name" value="At2g31720-like"/>
</dbReference>
<dbReference type="Gene3D" id="2.40.330.10">
    <property type="entry name" value="DNA-binding pseudobarrel domain"/>
    <property type="match status" value="1"/>
</dbReference>
<evidence type="ECO:0008006" key="8">
    <source>
        <dbReference type="Google" id="ProtNLM"/>
    </source>
</evidence>
<protein>
    <recommendedName>
        <fullName evidence="8">B3 domain-containing protein, DNA-binding pseudobarrel domain protein</fullName>
    </recommendedName>
</protein>
<dbReference type="Pfam" id="PF03754">
    <property type="entry name" value="At2g31720-like"/>
    <property type="match status" value="1"/>
</dbReference>
<evidence type="ECO:0000256" key="1">
    <source>
        <dbReference type="ARBA" id="ARBA00004123"/>
    </source>
</evidence>
<evidence type="ECO:0000313" key="6">
    <source>
        <dbReference type="EMBL" id="PWA77291.1"/>
    </source>
</evidence>
<keyword evidence="7" id="KW-1185">Reference proteome</keyword>
<dbReference type="GO" id="GO:0005634">
    <property type="term" value="C:nucleus"/>
    <property type="evidence" value="ECO:0007669"/>
    <property type="project" value="UniProtKB-SubCell"/>
</dbReference>
<keyword evidence="2" id="KW-0805">Transcription regulation</keyword>
<organism evidence="6 7">
    <name type="scientific">Artemisia annua</name>
    <name type="common">Sweet wormwood</name>
    <dbReference type="NCBI Taxonomy" id="35608"/>
    <lineage>
        <taxon>Eukaryota</taxon>
        <taxon>Viridiplantae</taxon>
        <taxon>Streptophyta</taxon>
        <taxon>Embryophyta</taxon>
        <taxon>Tracheophyta</taxon>
        <taxon>Spermatophyta</taxon>
        <taxon>Magnoliopsida</taxon>
        <taxon>eudicotyledons</taxon>
        <taxon>Gunneridae</taxon>
        <taxon>Pentapetalae</taxon>
        <taxon>asterids</taxon>
        <taxon>campanulids</taxon>
        <taxon>Asterales</taxon>
        <taxon>Asteraceae</taxon>
        <taxon>Asteroideae</taxon>
        <taxon>Anthemideae</taxon>
        <taxon>Artemisiinae</taxon>
        <taxon>Artemisia</taxon>
    </lineage>
</organism>
<comment type="caution">
    <text evidence="6">The sequence shown here is derived from an EMBL/GenBank/DDBJ whole genome shotgun (WGS) entry which is preliminary data.</text>
</comment>
<keyword evidence="4" id="KW-0804">Transcription</keyword>
<keyword evidence="5" id="KW-0539">Nucleus</keyword>
<dbReference type="STRING" id="35608.A0A2U1NUY8"/>
<dbReference type="PANTHER" id="PTHR31541:SF60">
    <property type="entry name" value="TF-B3 DOMAIN-CONTAINING PROTEIN"/>
    <property type="match status" value="1"/>
</dbReference>
<comment type="subcellular location">
    <subcellularLocation>
        <location evidence="1">Nucleus</location>
    </subcellularLocation>
</comment>
<dbReference type="Proteomes" id="UP000245207">
    <property type="component" value="Unassembled WGS sequence"/>
</dbReference>
<dbReference type="EMBL" id="PKPP01002147">
    <property type="protein sequence ID" value="PWA77291.1"/>
    <property type="molecule type" value="Genomic_DNA"/>
</dbReference>
<evidence type="ECO:0000256" key="3">
    <source>
        <dbReference type="ARBA" id="ARBA00023125"/>
    </source>
</evidence>
<proteinExistence type="predicted"/>
<accession>A0A2U1NUY8</accession>
<dbReference type="PANTHER" id="PTHR31541">
    <property type="entry name" value="B3 DOMAIN PLANT PROTEIN-RELATED"/>
    <property type="match status" value="1"/>
</dbReference>
<name>A0A2U1NUY8_ARTAN</name>
<evidence type="ECO:0000256" key="2">
    <source>
        <dbReference type="ARBA" id="ARBA00023015"/>
    </source>
</evidence>
<evidence type="ECO:0000256" key="4">
    <source>
        <dbReference type="ARBA" id="ARBA00023163"/>
    </source>
</evidence>
<dbReference type="GO" id="GO:0003677">
    <property type="term" value="F:DNA binding"/>
    <property type="evidence" value="ECO:0007669"/>
    <property type="project" value="UniProtKB-KW"/>
</dbReference>